<evidence type="ECO:0000313" key="3">
    <source>
        <dbReference type="EMBL" id="MCP1335765.1"/>
    </source>
</evidence>
<dbReference type="FunFam" id="1.10.8.350:FF:000001">
    <property type="entry name" value="Lytic murein transglycosylase B"/>
    <property type="match status" value="1"/>
</dbReference>
<dbReference type="SUPFAM" id="SSF53955">
    <property type="entry name" value="Lysozyme-like"/>
    <property type="match status" value="1"/>
</dbReference>
<dbReference type="AlphaFoldDB" id="A0A9J6P9X1"/>
<evidence type="ECO:0000313" key="4">
    <source>
        <dbReference type="Proteomes" id="UP001055804"/>
    </source>
</evidence>
<feature type="signal peptide" evidence="1">
    <location>
        <begin position="1"/>
        <end position="34"/>
    </location>
</feature>
<keyword evidence="4" id="KW-1185">Reference proteome</keyword>
<dbReference type="Gene3D" id="1.10.8.350">
    <property type="entry name" value="Bacterial muramidase"/>
    <property type="match status" value="1"/>
</dbReference>
<dbReference type="NCBIfam" id="TIGR02283">
    <property type="entry name" value="MltB_2"/>
    <property type="match status" value="1"/>
</dbReference>
<dbReference type="GO" id="GO:0009253">
    <property type="term" value="P:peptidoglycan catabolic process"/>
    <property type="evidence" value="ECO:0007669"/>
    <property type="project" value="TreeGrafter"/>
</dbReference>
<dbReference type="Gene3D" id="1.10.530.10">
    <property type="match status" value="1"/>
</dbReference>
<feature type="chain" id="PRO_5039952990" evidence="1">
    <location>
        <begin position="35"/>
        <end position="335"/>
    </location>
</feature>
<protein>
    <submittedName>
        <fullName evidence="3">Lytic murein transglycosylase</fullName>
    </submittedName>
</protein>
<proteinExistence type="predicted"/>
<comment type="caution">
    <text evidence="3">The sequence shown here is derived from an EMBL/GenBank/DDBJ whole genome shotgun (WGS) entry which is preliminary data.</text>
</comment>
<dbReference type="InterPro" id="IPR011970">
    <property type="entry name" value="MltB_2"/>
</dbReference>
<organism evidence="3 4">
    <name type="scientific">Futiania mangrovi</name>
    <dbReference type="NCBI Taxonomy" id="2959716"/>
    <lineage>
        <taxon>Bacteria</taxon>
        <taxon>Pseudomonadati</taxon>
        <taxon>Pseudomonadota</taxon>
        <taxon>Alphaproteobacteria</taxon>
        <taxon>Futianiales</taxon>
        <taxon>Futianiaceae</taxon>
        <taxon>Futiania</taxon>
    </lineage>
</organism>
<gene>
    <name evidence="3" type="ORF">NJQ99_05025</name>
</gene>
<dbReference type="CDD" id="cd13399">
    <property type="entry name" value="Slt35-like"/>
    <property type="match status" value="1"/>
</dbReference>
<dbReference type="PANTHER" id="PTHR30163">
    <property type="entry name" value="MEMBRANE-BOUND LYTIC MUREIN TRANSGLYCOSYLASE B"/>
    <property type="match status" value="1"/>
</dbReference>
<dbReference type="EMBL" id="JAMZFT010000001">
    <property type="protein sequence ID" value="MCP1335765.1"/>
    <property type="molecule type" value="Genomic_DNA"/>
</dbReference>
<accession>A0A9J6P9X1</accession>
<keyword evidence="1" id="KW-0732">Signal</keyword>
<dbReference type="GO" id="GO:0008933">
    <property type="term" value="F:peptidoglycan lytic transglycosylase activity"/>
    <property type="evidence" value="ECO:0007669"/>
    <property type="project" value="TreeGrafter"/>
</dbReference>
<dbReference type="Proteomes" id="UP001055804">
    <property type="component" value="Unassembled WGS sequence"/>
</dbReference>
<reference evidence="3" key="1">
    <citation type="submission" date="2022-06" db="EMBL/GenBank/DDBJ databases">
        <title>Isolation and Genomics of Futiania mangrovii gen. nov., sp. nov., a Rare and Metabolically-versatile member in the Class Alphaproteobacteria.</title>
        <authorList>
            <person name="Liu L."/>
            <person name="Huang W.-C."/>
            <person name="Pan J."/>
            <person name="Li J."/>
            <person name="Huang Y."/>
            <person name="Du H."/>
            <person name="Liu Y."/>
            <person name="Li M."/>
        </authorList>
    </citation>
    <scope>NUCLEOTIDE SEQUENCE</scope>
    <source>
        <strain evidence="3">FT118</strain>
    </source>
</reference>
<dbReference type="InterPro" id="IPR031304">
    <property type="entry name" value="SLT_2"/>
</dbReference>
<evidence type="ECO:0000256" key="1">
    <source>
        <dbReference type="SAM" id="SignalP"/>
    </source>
</evidence>
<feature type="domain" description="Transglycosylase SLT" evidence="2">
    <location>
        <begin position="39"/>
        <end position="330"/>
    </location>
</feature>
<dbReference type="PANTHER" id="PTHR30163:SF8">
    <property type="entry name" value="LYTIC MUREIN TRANSGLYCOSYLASE"/>
    <property type="match status" value="1"/>
</dbReference>
<name>A0A9J6P9X1_9PROT</name>
<dbReference type="Pfam" id="PF13406">
    <property type="entry name" value="SLT_2"/>
    <property type="match status" value="1"/>
</dbReference>
<dbReference type="RefSeq" id="WP_331283257.1">
    <property type="nucleotide sequence ID" value="NZ_JAMZFT010000001.1"/>
</dbReference>
<sequence>MKMFCESPVSVRAVCAAAVLCVGLGLSMGTPARAQGGDFGEWLQDLRSEARGAGISERTLDAALAGVTPNPRVIELDRRQSEFTLTFEQYRSRVAPQSRIDRGRRLYAENKPLLDEIAAAYGVPARFIVALWGVETDFGRNTGGYSVVRSLATLAHDGRRSDYFRKELLNALRIIDEGHITAEAMIGSWAGAMGQSQFMPSSFLSRAVDWDRDGRRDIWTTRADVFASAANYLKNAGWDGRYTWGREVRLPRGFDRAQLGLDTRKPLETWARLGVRRADGGVLPVADITGSIIVPDRSGGRAFIVYDNFRSILRWNRSYYFALTVGYLADRIGGN</sequence>
<dbReference type="InterPro" id="IPR043426">
    <property type="entry name" value="MltB-like"/>
</dbReference>
<dbReference type="InterPro" id="IPR023346">
    <property type="entry name" value="Lysozyme-like_dom_sf"/>
</dbReference>
<evidence type="ECO:0000259" key="2">
    <source>
        <dbReference type="Pfam" id="PF13406"/>
    </source>
</evidence>